<dbReference type="InterPro" id="IPR017868">
    <property type="entry name" value="Filamin/ABP280_repeat-like"/>
</dbReference>
<accession>A0A6P8IKP0</accession>
<dbReference type="PANTHER" id="PTHR16165:SF5">
    <property type="entry name" value="NXPE FAMILY MEMBER 3"/>
    <property type="match status" value="1"/>
</dbReference>
<dbReference type="InterPro" id="IPR036514">
    <property type="entry name" value="SGNH_hydro_sf"/>
</dbReference>
<evidence type="ECO:0000256" key="1">
    <source>
        <dbReference type="PROSITE-ProRule" id="PRU00087"/>
    </source>
</evidence>
<proteinExistence type="predicted"/>
<dbReference type="InterPro" id="IPR014756">
    <property type="entry name" value="Ig_E-set"/>
</dbReference>
<keyword evidence="3" id="KW-1185">Reference proteome</keyword>
<dbReference type="PROSITE" id="PS50194">
    <property type="entry name" value="FILAMIN_REPEAT"/>
    <property type="match status" value="1"/>
</dbReference>
<reference evidence="4" key="1">
    <citation type="submission" date="2025-08" db="UniProtKB">
        <authorList>
            <consortium name="RefSeq"/>
        </authorList>
    </citation>
    <scope>IDENTIFICATION</scope>
    <source>
        <tissue evidence="4">Tentacle</tissue>
    </source>
</reference>
<protein>
    <submittedName>
        <fullName evidence="4">Uncharacterized protein LOC116302232</fullName>
    </submittedName>
</protein>
<dbReference type="InterPro" id="IPR013783">
    <property type="entry name" value="Ig-like_fold"/>
</dbReference>
<feature type="repeat" description="Filamin" evidence="1">
    <location>
        <begin position="116"/>
        <end position="181"/>
    </location>
</feature>
<keyword evidence="2" id="KW-1133">Transmembrane helix</keyword>
<dbReference type="PANTHER" id="PTHR16165">
    <property type="entry name" value="NXPE FAMILY MEMBER"/>
    <property type="match status" value="1"/>
</dbReference>
<dbReference type="KEGG" id="aten:116302232"/>
<keyword evidence="2" id="KW-0472">Membrane</keyword>
<feature type="transmembrane region" description="Helical" evidence="2">
    <location>
        <begin position="12"/>
        <end position="30"/>
    </location>
</feature>
<dbReference type="Proteomes" id="UP000515163">
    <property type="component" value="Unplaced"/>
</dbReference>
<organism evidence="3 4">
    <name type="scientific">Actinia tenebrosa</name>
    <name type="common">Australian red waratah sea anemone</name>
    <dbReference type="NCBI Taxonomy" id="6105"/>
    <lineage>
        <taxon>Eukaryota</taxon>
        <taxon>Metazoa</taxon>
        <taxon>Cnidaria</taxon>
        <taxon>Anthozoa</taxon>
        <taxon>Hexacorallia</taxon>
        <taxon>Actiniaria</taxon>
        <taxon>Actiniidae</taxon>
        <taxon>Actinia</taxon>
    </lineage>
</organism>
<dbReference type="Gene3D" id="3.40.50.1110">
    <property type="entry name" value="SGNH hydrolase"/>
    <property type="match status" value="1"/>
</dbReference>
<dbReference type="RefSeq" id="XP_031567322.1">
    <property type="nucleotide sequence ID" value="XM_031711462.1"/>
</dbReference>
<name>A0A6P8IKP0_ACTTE</name>
<dbReference type="Gene3D" id="2.60.40.10">
    <property type="entry name" value="Immunoglobulins"/>
    <property type="match status" value="1"/>
</dbReference>
<dbReference type="InParanoid" id="A0A6P8IKP0"/>
<dbReference type="AlphaFoldDB" id="A0A6P8IKP0"/>
<sequence>MAINILRYRSRFLFLVFLCLTSSVILLVTWENGLTGILLLRTSFSSLAENAEVEIQLESSSFVTDWCRVRKARLDWKELLKPCSKYIQWSSKVKDTSLRTNATTSTIVFWELNPSGRFSRFVIQSRTKAKIPQKSGGDSWLVRIKGEAYISATVIDHDNGTYEVLFLPMEPGDYQAQIRLDYSLCDGYRDPPPDWFIIGNSQGKHQPEGTLGTLDDYLLEPLGRKPLHEFSIKSGNATLKNVIKNVRSNKLVSGCGSLSCRFLWDGYGRWLRRTWMPLVPGSLQQPRYRDTSKGKGIMWFYGDSLNYNRYRYNFNDSELCKDSFDQCSFNINFIYHIKYRIELDTTETDELDFNVTRVLDHFRSVLLHPRVNHVNSVIVLNMGLHYVMGLTFERYQDLIQRTIGVIKENERSPHGKLERRFKGHVIWLTTTAINKENAKELQATKWRFCTYQRVILFNAYATSAMCEAGIDIVDMYPITDSYPDGTYDVVHYRPPASQPIVSVFQGYLGPPLQT</sequence>
<evidence type="ECO:0000313" key="4">
    <source>
        <dbReference type="RefSeq" id="XP_031567322.1"/>
    </source>
</evidence>
<dbReference type="OrthoDB" id="5948324at2759"/>
<gene>
    <name evidence="4" type="primary">LOC116302232</name>
</gene>
<dbReference type="SUPFAM" id="SSF81296">
    <property type="entry name" value="E set domains"/>
    <property type="match status" value="1"/>
</dbReference>
<dbReference type="GeneID" id="116302232"/>
<keyword evidence="2" id="KW-0812">Transmembrane</keyword>
<dbReference type="Pfam" id="PF00630">
    <property type="entry name" value="Filamin"/>
    <property type="match status" value="1"/>
</dbReference>
<evidence type="ECO:0000256" key="2">
    <source>
        <dbReference type="SAM" id="Phobius"/>
    </source>
</evidence>
<evidence type="ECO:0000313" key="3">
    <source>
        <dbReference type="Proteomes" id="UP000515163"/>
    </source>
</evidence>